<evidence type="ECO:0000313" key="2">
    <source>
        <dbReference type="Proteomes" id="UP000694701"/>
    </source>
</evidence>
<name>A0A8C2IVQ7_CYPCA</name>
<reference evidence="1" key="1">
    <citation type="submission" date="2025-08" db="UniProtKB">
        <authorList>
            <consortium name="Ensembl"/>
        </authorList>
    </citation>
    <scope>IDENTIFICATION</scope>
</reference>
<dbReference type="Proteomes" id="UP000694701">
    <property type="component" value="Unplaced"/>
</dbReference>
<proteinExistence type="predicted"/>
<organism evidence="1 2">
    <name type="scientific">Cyprinus carpio</name>
    <name type="common">Common carp</name>
    <dbReference type="NCBI Taxonomy" id="7962"/>
    <lineage>
        <taxon>Eukaryota</taxon>
        <taxon>Metazoa</taxon>
        <taxon>Chordata</taxon>
        <taxon>Craniata</taxon>
        <taxon>Vertebrata</taxon>
        <taxon>Euteleostomi</taxon>
        <taxon>Actinopterygii</taxon>
        <taxon>Neopterygii</taxon>
        <taxon>Teleostei</taxon>
        <taxon>Ostariophysi</taxon>
        <taxon>Cypriniformes</taxon>
        <taxon>Cyprinidae</taxon>
        <taxon>Cyprininae</taxon>
        <taxon>Cyprinus</taxon>
    </lineage>
</organism>
<dbReference type="AlphaFoldDB" id="A0A8C2IVQ7"/>
<protein>
    <submittedName>
        <fullName evidence="1">Uncharacterized protein</fullName>
    </submittedName>
</protein>
<accession>A0A8C2IVQ7</accession>
<dbReference type="Ensembl" id="ENSCCRT00020093537.1">
    <property type="protein sequence ID" value="ENSCCRP00020085470.1"/>
    <property type="gene ID" value="ENSCCRG00020039392.1"/>
</dbReference>
<sequence>PHAFSQGWRINGYELQGPQTDVRDGECAVIADVAAAGLLGVAHKVFALVAPNALSCHHKHQNTKHKHHGQPDSTKHCRIFIDPVKKGLQS</sequence>
<evidence type="ECO:0000313" key="1">
    <source>
        <dbReference type="Ensembl" id="ENSCCRP00020085470.1"/>
    </source>
</evidence>